<evidence type="ECO:0000313" key="4">
    <source>
        <dbReference type="Proteomes" id="UP001165343"/>
    </source>
</evidence>
<dbReference type="RefSeq" id="WP_249868592.1">
    <property type="nucleotide sequence ID" value="NZ_JAMGBC010000001.1"/>
</dbReference>
<evidence type="ECO:0000259" key="2">
    <source>
        <dbReference type="Pfam" id="PF12804"/>
    </source>
</evidence>
<dbReference type="EMBL" id="JAMGBC010000001">
    <property type="protein sequence ID" value="MCL6679710.1"/>
    <property type="molecule type" value="Genomic_DNA"/>
</dbReference>
<evidence type="ECO:0000256" key="1">
    <source>
        <dbReference type="ARBA" id="ARBA00022842"/>
    </source>
</evidence>
<name>A0ABT0RHE9_9SPHN</name>
<keyword evidence="4" id="KW-1185">Reference proteome</keyword>
<dbReference type="InterPro" id="IPR029044">
    <property type="entry name" value="Nucleotide-diphossugar_trans"/>
</dbReference>
<dbReference type="Proteomes" id="UP001165343">
    <property type="component" value="Unassembled WGS sequence"/>
</dbReference>
<sequence>MIAVVLAGSRPGSDPLAAAFGTDLKALVPVGGKPMVRWPVEALLASPRFSRVLVLAQEPERIAEALPAHPKLSVEKSLGSIAATLERMCFDPTLEWPLFVTTADHVLLDHGMIDEFCDLGELADIAIGVVERENLMARLPRSQRTWIRFRSGAYSGANMFLLSGKKVLPALEVWRSIEQDRKKAWSLLWALGPLTFVGAALRLRTIHQTLDRIGERLGAKIEAVDLSDPLAAVDVDKLADHGLVEQLLKERS</sequence>
<organism evidence="3 4">
    <name type="scientific">Sphingomonas anseongensis</name>
    <dbReference type="NCBI Taxonomy" id="2908207"/>
    <lineage>
        <taxon>Bacteria</taxon>
        <taxon>Pseudomonadati</taxon>
        <taxon>Pseudomonadota</taxon>
        <taxon>Alphaproteobacteria</taxon>
        <taxon>Sphingomonadales</taxon>
        <taxon>Sphingomonadaceae</taxon>
        <taxon>Sphingomonas</taxon>
    </lineage>
</organism>
<gene>
    <name evidence="3" type="ORF">LZ519_10355</name>
</gene>
<comment type="caution">
    <text evidence="3">The sequence shown here is derived from an EMBL/GenBank/DDBJ whole genome shotgun (WGS) entry which is preliminary data.</text>
</comment>
<dbReference type="InterPro" id="IPR025877">
    <property type="entry name" value="MobA-like_NTP_Trfase"/>
</dbReference>
<proteinExistence type="predicted"/>
<dbReference type="Pfam" id="PF12804">
    <property type="entry name" value="NTP_transf_3"/>
    <property type="match status" value="1"/>
</dbReference>
<evidence type="ECO:0000313" key="3">
    <source>
        <dbReference type="EMBL" id="MCL6679710.1"/>
    </source>
</evidence>
<reference evidence="3" key="1">
    <citation type="submission" date="2022-05" db="EMBL/GenBank/DDBJ databases">
        <authorList>
            <person name="Jo J.-H."/>
            <person name="Im W.-T."/>
        </authorList>
    </citation>
    <scope>NUCLEOTIDE SEQUENCE</scope>
    <source>
        <strain evidence="3">RG327</strain>
    </source>
</reference>
<dbReference type="Gene3D" id="3.90.550.10">
    <property type="entry name" value="Spore Coat Polysaccharide Biosynthesis Protein SpsA, Chain A"/>
    <property type="match status" value="1"/>
</dbReference>
<feature type="domain" description="MobA-like NTP transferase" evidence="2">
    <location>
        <begin position="4"/>
        <end position="174"/>
    </location>
</feature>
<keyword evidence="1" id="KW-0460">Magnesium</keyword>
<accession>A0ABT0RHE9</accession>
<protein>
    <submittedName>
        <fullName evidence="3">Nucleotidyltransferase family protein</fullName>
    </submittedName>
</protein>
<dbReference type="SUPFAM" id="SSF53448">
    <property type="entry name" value="Nucleotide-diphospho-sugar transferases"/>
    <property type="match status" value="1"/>
</dbReference>